<dbReference type="Proteomes" id="UP000799423">
    <property type="component" value="Unassembled WGS sequence"/>
</dbReference>
<dbReference type="InterPro" id="IPR003609">
    <property type="entry name" value="Pan_app"/>
</dbReference>
<sequence>MQFFTTAVSSLLFLGAVALPSTPHPTFCGIRGYDYLNKPYDVQQDSRIRTLAECKSECLATTRCNSYAVGKGACVLFDYDTLGTFVPYEGSHYLFYDRACDQDPTPDPEPTPTPDPDPVPVPVTCVPGGKVTFTCGSDIEVLGYIQILDPNTNQVLGYVNNNLSPRYMFKKDLLASALVVKAKYSAPDCTDPSGIALELQNLEPNDINPGYIGSAGSWELSDNSEIYGYSMTTSVSYVPPNVPGENGQSGFNTNPVQASIWTLDMSCGYITSTLINPDGSKS</sequence>
<protein>
    <recommendedName>
        <fullName evidence="2">Apple domain-containing protein</fullName>
    </recommendedName>
</protein>
<proteinExistence type="predicted"/>
<reference evidence="3" key="1">
    <citation type="submission" date="2020-01" db="EMBL/GenBank/DDBJ databases">
        <authorList>
            <consortium name="DOE Joint Genome Institute"/>
            <person name="Haridas S."/>
            <person name="Albert R."/>
            <person name="Binder M."/>
            <person name="Bloem J."/>
            <person name="Labutti K."/>
            <person name="Salamov A."/>
            <person name="Andreopoulos B."/>
            <person name="Baker S.E."/>
            <person name="Barry K."/>
            <person name="Bills G."/>
            <person name="Bluhm B.H."/>
            <person name="Cannon C."/>
            <person name="Castanera R."/>
            <person name="Culley D.E."/>
            <person name="Daum C."/>
            <person name="Ezra D."/>
            <person name="Gonzalez J.B."/>
            <person name="Henrissat B."/>
            <person name="Kuo A."/>
            <person name="Liang C."/>
            <person name="Lipzen A."/>
            <person name="Lutzoni F."/>
            <person name="Magnuson J."/>
            <person name="Mondo S."/>
            <person name="Nolan M."/>
            <person name="Ohm R."/>
            <person name="Pangilinan J."/>
            <person name="Park H.-J."/>
            <person name="Ramirez L."/>
            <person name="Alfaro M."/>
            <person name="Sun H."/>
            <person name="Tritt A."/>
            <person name="Yoshinaga Y."/>
            <person name="Zwiers L.-H."/>
            <person name="Turgeon B.G."/>
            <person name="Goodwin S.B."/>
            <person name="Spatafora J.W."/>
            <person name="Crous P.W."/>
            <person name="Grigoriev I.V."/>
        </authorList>
    </citation>
    <scope>NUCLEOTIDE SEQUENCE</scope>
    <source>
        <strain evidence="3">IPT5</strain>
    </source>
</reference>
<feature type="signal peptide" evidence="1">
    <location>
        <begin position="1"/>
        <end position="18"/>
    </location>
</feature>
<name>A0A6A7BGX1_9PLEO</name>
<evidence type="ECO:0000313" key="3">
    <source>
        <dbReference type="EMBL" id="KAF2854776.1"/>
    </source>
</evidence>
<organism evidence="3 4">
    <name type="scientific">Plenodomus tracheiphilus IPT5</name>
    <dbReference type="NCBI Taxonomy" id="1408161"/>
    <lineage>
        <taxon>Eukaryota</taxon>
        <taxon>Fungi</taxon>
        <taxon>Dikarya</taxon>
        <taxon>Ascomycota</taxon>
        <taxon>Pezizomycotina</taxon>
        <taxon>Dothideomycetes</taxon>
        <taxon>Pleosporomycetidae</taxon>
        <taxon>Pleosporales</taxon>
        <taxon>Pleosporineae</taxon>
        <taxon>Leptosphaeriaceae</taxon>
        <taxon>Plenodomus</taxon>
    </lineage>
</organism>
<dbReference type="AlphaFoldDB" id="A0A6A7BGX1"/>
<evidence type="ECO:0000256" key="1">
    <source>
        <dbReference type="SAM" id="SignalP"/>
    </source>
</evidence>
<dbReference type="PROSITE" id="PS50948">
    <property type="entry name" value="PAN"/>
    <property type="match status" value="1"/>
</dbReference>
<dbReference type="OrthoDB" id="3556996at2759"/>
<keyword evidence="1" id="KW-0732">Signal</keyword>
<evidence type="ECO:0000313" key="4">
    <source>
        <dbReference type="Proteomes" id="UP000799423"/>
    </source>
</evidence>
<dbReference type="EMBL" id="MU006292">
    <property type="protein sequence ID" value="KAF2854776.1"/>
    <property type="molecule type" value="Genomic_DNA"/>
</dbReference>
<keyword evidence="4" id="KW-1185">Reference proteome</keyword>
<feature type="chain" id="PRO_5025669524" description="Apple domain-containing protein" evidence="1">
    <location>
        <begin position="19"/>
        <end position="282"/>
    </location>
</feature>
<evidence type="ECO:0000259" key="2">
    <source>
        <dbReference type="PROSITE" id="PS50948"/>
    </source>
</evidence>
<gene>
    <name evidence="3" type="ORF">T440DRAFT_551835</name>
</gene>
<feature type="domain" description="Apple" evidence="2">
    <location>
        <begin position="28"/>
        <end position="100"/>
    </location>
</feature>
<accession>A0A6A7BGX1</accession>